<evidence type="ECO:0000313" key="2">
    <source>
        <dbReference type="EMBL" id="CAH1447186.1"/>
    </source>
</evidence>
<proteinExistence type="predicted"/>
<feature type="domain" description="Nucleoplasmin-like" evidence="1">
    <location>
        <begin position="3"/>
        <end position="89"/>
    </location>
</feature>
<dbReference type="EMBL" id="CAKMRJ010005523">
    <property type="protein sequence ID" value="CAH1447186.1"/>
    <property type="molecule type" value="Genomic_DNA"/>
</dbReference>
<gene>
    <name evidence="2" type="ORF">LVIROSA_LOCUS32819</name>
</gene>
<dbReference type="AlphaFoldDB" id="A0AAU9PBN9"/>
<reference evidence="2 3" key="1">
    <citation type="submission" date="2022-01" db="EMBL/GenBank/DDBJ databases">
        <authorList>
            <person name="Xiong W."/>
            <person name="Schranz E."/>
        </authorList>
    </citation>
    <scope>NUCLEOTIDE SEQUENCE [LARGE SCALE GENOMIC DNA]</scope>
</reference>
<keyword evidence="3" id="KW-1185">Reference proteome</keyword>
<dbReference type="Pfam" id="PF17800">
    <property type="entry name" value="NPL"/>
    <property type="match status" value="1"/>
</dbReference>
<protein>
    <recommendedName>
        <fullName evidence="1">Nucleoplasmin-like domain-containing protein</fullName>
    </recommendedName>
</protein>
<dbReference type="Proteomes" id="UP001157418">
    <property type="component" value="Unassembled WGS sequence"/>
</dbReference>
<sequence>MEFWGAAVKGGQAFDVKLGESSFLHLSRASLGEEAQEPVIIYFTINKKKQVLATLDPKLLSEERFCLTFVKDFKISHNLRNGSVYFFGHKNKPTLKKEEGNNVE</sequence>
<comment type="caution">
    <text evidence="2">The sequence shown here is derived from an EMBL/GenBank/DDBJ whole genome shotgun (WGS) entry which is preliminary data.</text>
</comment>
<evidence type="ECO:0000313" key="3">
    <source>
        <dbReference type="Proteomes" id="UP001157418"/>
    </source>
</evidence>
<name>A0AAU9PBN9_9ASTR</name>
<dbReference type="Gene3D" id="2.60.120.340">
    <property type="entry name" value="Nucleoplasmin core domain"/>
    <property type="match status" value="1"/>
</dbReference>
<dbReference type="InterPro" id="IPR041232">
    <property type="entry name" value="NPL"/>
</dbReference>
<organism evidence="2 3">
    <name type="scientific">Lactuca virosa</name>
    <dbReference type="NCBI Taxonomy" id="75947"/>
    <lineage>
        <taxon>Eukaryota</taxon>
        <taxon>Viridiplantae</taxon>
        <taxon>Streptophyta</taxon>
        <taxon>Embryophyta</taxon>
        <taxon>Tracheophyta</taxon>
        <taxon>Spermatophyta</taxon>
        <taxon>Magnoliopsida</taxon>
        <taxon>eudicotyledons</taxon>
        <taxon>Gunneridae</taxon>
        <taxon>Pentapetalae</taxon>
        <taxon>asterids</taxon>
        <taxon>campanulids</taxon>
        <taxon>Asterales</taxon>
        <taxon>Asteraceae</taxon>
        <taxon>Cichorioideae</taxon>
        <taxon>Cichorieae</taxon>
        <taxon>Lactucinae</taxon>
        <taxon>Lactuca</taxon>
    </lineage>
</organism>
<accession>A0AAU9PBN9</accession>
<evidence type="ECO:0000259" key="1">
    <source>
        <dbReference type="Pfam" id="PF17800"/>
    </source>
</evidence>